<dbReference type="InterPro" id="IPR003593">
    <property type="entry name" value="AAA+_ATPase"/>
</dbReference>
<keyword evidence="5" id="KW-1185">Reference proteome</keyword>
<dbReference type="Gene3D" id="1.10.8.60">
    <property type="match status" value="1"/>
</dbReference>
<dbReference type="SUPFAM" id="SSF52540">
    <property type="entry name" value="P-loop containing nucleoside triphosphate hydrolases"/>
    <property type="match status" value="1"/>
</dbReference>
<dbReference type="InterPro" id="IPR002078">
    <property type="entry name" value="Sigma_54_int"/>
</dbReference>
<evidence type="ECO:0000259" key="3">
    <source>
        <dbReference type="PROSITE" id="PS50045"/>
    </source>
</evidence>
<reference evidence="4 5" key="1">
    <citation type="submission" date="2020-07" db="EMBL/GenBank/DDBJ databases">
        <title>Bacterium isolated from marien macroalgae.</title>
        <authorList>
            <person name="Zhu K."/>
            <person name="Lu D."/>
            <person name="Du Z."/>
        </authorList>
    </citation>
    <scope>NUCLEOTIDE SEQUENCE [LARGE SCALE GENOMIC DNA]</scope>
    <source>
        <strain evidence="4 5">3-1745</strain>
    </source>
</reference>
<name>A0A7W2ADL6_9GAMM</name>
<dbReference type="CDD" id="cd00009">
    <property type="entry name" value="AAA"/>
    <property type="match status" value="1"/>
</dbReference>
<organism evidence="4 5">
    <name type="scientific">Marinobacterium marinum</name>
    <dbReference type="NCBI Taxonomy" id="2756129"/>
    <lineage>
        <taxon>Bacteria</taxon>
        <taxon>Pseudomonadati</taxon>
        <taxon>Pseudomonadota</taxon>
        <taxon>Gammaproteobacteria</taxon>
        <taxon>Oceanospirillales</taxon>
        <taxon>Oceanospirillaceae</taxon>
        <taxon>Marinobacterium</taxon>
    </lineage>
</organism>
<gene>
    <name evidence="4" type="ORF">H1S06_15250</name>
</gene>
<dbReference type="AlphaFoldDB" id="A0A7W2ADL6"/>
<protein>
    <submittedName>
        <fullName evidence="4">Sigma 54-interacting transcriptional regulator</fullName>
    </submittedName>
</protein>
<evidence type="ECO:0000256" key="2">
    <source>
        <dbReference type="ARBA" id="ARBA00022840"/>
    </source>
</evidence>
<evidence type="ECO:0000313" key="5">
    <source>
        <dbReference type="Proteomes" id="UP000538931"/>
    </source>
</evidence>
<dbReference type="GO" id="GO:0005524">
    <property type="term" value="F:ATP binding"/>
    <property type="evidence" value="ECO:0007669"/>
    <property type="project" value="UniProtKB-KW"/>
</dbReference>
<dbReference type="EMBL" id="JACEMT010000055">
    <property type="protein sequence ID" value="MBA4503714.1"/>
    <property type="molecule type" value="Genomic_DNA"/>
</dbReference>
<dbReference type="SMART" id="SM00382">
    <property type="entry name" value="AAA"/>
    <property type="match status" value="1"/>
</dbReference>
<keyword evidence="1" id="KW-0547">Nucleotide-binding</keyword>
<sequence length="477" mass="53988">MELNGHILLCWHAERAGKEVLENTLKKLEKKFPIKQVVYLVQSNSTAEVPDSMGSATIHCIGVDLEDPTEHQVIYQRVRDDIVPLVQHCENQLHINISPGTPAMHSVWLMLSAGGAFPVGTRLWSSQYNKKTNRTSLKPVDFSITTYLAEIRASRQIDPELAHYEPEAKSPARHAALKRLKQYAGLNGHPLLLLGERGTGKTRLVETFLSTIKQRQVVALACGGLDSTVAESLLFGHVKGAFTGAEKEREGLLGKAKGQILFLDEVQDLPRNVQRELVRTLQDPKHRYRRLGSDEENTSDFELVCASNLNFDELRKKLYPDFLDRIAHMTVEIPPLRDCRDDIPDDWQHVWTESRRTVSTPEKAPLSAPLKVLLKEHPLAGNMRDLQRLAVLIMAWLGETTEKEAVEIAIAEWQRWDRIDSSESDLGMGSWNNRVRRFQHRLAIWAKQHYGDWNSAAKALECTPKTLSSHGKNTDQC</sequence>
<accession>A0A7W2ADL6</accession>
<dbReference type="PANTHER" id="PTHR32071:SF29">
    <property type="entry name" value="PHOSPHOGLYCERATE TRANSPORT SYSTEM TRANSCRIPTIONAL REGULATORY PROTEIN PGTA"/>
    <property type="match status" value="1"/>
</dbReference>
<evidence type="ECO:0000313" key="4">
    <source>
        <dbReference type="EMBL" id="MBA4503714.1"/>
    </source>
</evidence>
<dbReference type="PROSITE" id="PS50045">
    <property type="entry name" value="SIGMA54_INTERACT_4"/>
    <property type="match status" value="1"/>
</dbReference>
<dbReference type="Proteomes" id="UP000538931">
    <property type="component" value="Unassembled WGS sequence"/>
</dbReference>
<proteinExistence type="predicted"/>
<dbReference type="Gene3D" id="3.40.50.300">
    <property type="entry name" value="P-loop containing nucleotide triphosphate hydrolases"/>
    <property type="match status" value="1"/>
</dbReference>
<dbReference type="PANTHER" id="PTHR32071">
    <property type="entry name" value="TRANSCRIPTIONAL REGULATORY PROTEIN"/>
    <property type="match status" value="1"/>
</dbReference>
<feature type="domain" description="Sigma-54 factor interaction" evidence="3">
    <location>
        <begin position="166"/>
        <end position="395"/>
    </location>
</feature>
<evidence type="ECO:0000256" key="1">
    <source>
        <dbReference type="ARBA" id="ARBA00022741"/>
    </source>
</evidence>
<comment type="caution">
    <text evidence="4">The sequence shown here is derived from an EMBL/GenBank/DDBJ whole genome shotgun (WGS) entry which is preliminary data.</text>
</comment>
<dbReference type="InterPro" id="IPR027417">
    <property type="entry name" value="P-loop_NTPase"/>
</dbReference>
<dbReference type="RefSeq" id="WP_181741757.1">
    <property type="nucleotide sequence ID" value="NZ_JACEMT010000055.1"/>
</dbReference>
<dbReference type="Pfam" id="PF00158">
    <property type="entry name" value="Sigma54_activat"/>
    <property type="match status" value="1"/>
</dbReference>
<dbReference type="GO" id="GO:0006355">
    <property type="term" value="P:regulation of DNA-templated transcription"/>
    <property type="evidence" value="ECO:0007669"/>
    <property type="project" value="InterPro"/>
</dbReference>
<keyword evidence="2" id="KW-0067">ATP-binding</keyword>